<protein>
    <submittedName>
        <fullName evidence="1">Uncharacterized protein</fullName>
    </submittedName>
</protein>
<name>A0ABP8DQ35_9ACTN</name>
<proteinExistence type="predicted"/>
<reference evidence="2" key="1">
    <citation type="journal article" date="2019" name="Int. J. Syst. Evol. Microbiol.">
        <title>The Global Catalogue of Microorganisms (GCM) 10K type strain sequencing project: providing services to taxonomists for standard genome sequencing and annotation.</title>
        <authorList>
            <consortium name="The Broad Institute Genomics Platform"/>
            <consortium name="The Broad Institute Genome Sequencing Center for Infectious Disease"/>
            <person name="Wu L."/>
            <person name="Ma J."/>
        </authorList>
    </citation>
    <scope>NUCLEOTIDE SEQUENCE [LARGE SCALE GENOMIC DNA]</scope>
    <source>
        <strain evidence="2">JCM 17441</strain>
    </source>
</reference>
<keyword evidence="2" id="KW-1185">Reference proteome</keyword>
<evidence type="ECO:0000313" key="1">
    <source>
        <dbReference type="EMBL" id="GAA4261527.1"/>
    </source>
</evidence>
<organism evidence="1 2">
    <name type="scientific">Dactylosporangium darangshiense</name>
    <dbReference type="NCBI Taxonomy" id="579108"/>
    <lineage>
        <taxon>Bacteria</taxon>
        <taxon>Bacillati</taxon>
        <taxon>Actinomycetota</taxon>
        <taxon>Actinomycetes</taxon>
        <taxon>Micromonosporales</taxon>
        <taxon>Micromonosporaceae</taxon>
        <taxon>Dactylosporangium</taxon>
    </lineage>
</organism>
<sequence>MRGLRTDRTARTTIAGPASMQSLRRAHYELGLDAPPALRTAAAFRELATAI</sequence>
<gene>
    <name evidence="1" type="ORF">GCM10022255_094470</name>
</gene>
<comment type="caution">
    <text evidence="1">The sequence shown here is derived from an EMBL/GenBank/DDBJ whole genome shotgun (WGS) entry which is preliminary data.</text>
</comment>
<accession>A0ABP8DQ35</accession>
<evidence type="ECO:0000313" key="2">
    <source>
        <dbReference type="Proteomes" id="UP001500620"/>
    </source>
</evidence>
<dbReference type="EMBL" id="BAABAT010000046">
    <property type="protein sequence ID" value="GAA4261527.1"/>
    <property type="molecule type" value="Genomic_DNA"/>
</dbReference>
<dbReference type="Proteomes" id="UP001500620">
    <property type="component" value="Unassembled WGS sequence"/>
</dbReference>